<reference evidence="1 2" key="1">
    <citation type="submission" date="2013-01" db="EMBL/GenBank/DDBJ databases">
        <authorList>
            <person name="Harkins D.M."/>
            <person name="Durkin A.S."/>
            <person name="Brinkac L.M."/>
            <person name="Haft D.H."/>
            <person name="Selengut J.D."/>
            <person name="Sanka R."/>
            <person name="DePew J."/>
            <person name="Purushe J."/>
            <person name="Picardeau M."/>
            <person name="Werts C."/>
            <person name="Goarant C."/>
            <person name="Vinetz J.M."/>
            <person name="Sutton G.G."/>
            <person name="Nierman W.C."/>
            <person name="Fouts D.E."/>
        </authorList>
    </citation>
    <scope>NUCLEOTIDE SEQUENCE [LARGE SCALE GENOMIC DNA]</scope>
    <source>
        <strain evidence="1 2">200901868</strain>
    </source>
</reference>
<dbReference type="AlphaFoldDB" id="M6VYA9"/>
<comment type="caution">
    <text evidence="1">The sequence shown here is derived from an EMBL/GenBank/DDBJ whole genome shotgun (WGS) entry which is preliminary data.</text>
</comment>
<dbReference type="Proteomes" id="UP000012159">
    <property type="component" value="Unassembled WGS sequence"/>
</dbReference>
<evidence type="ECO:0000313" key="1">
    <source>
        <dbReference type="EMBL" id="EMO61840.1"/>
    </source>
</evidence>
<protein>
    <submittedName>
        <fullName evidence="1">Uncharacterized protein</fullName>
    </submittedName>
</protein>
<sequence>MRDFTTRQESQQKELRTFAFRGLKTDELRFARSRQRTERNGGVITSRF</sequence>
<proteinExistence type="predicted"/>
<accession>M6VYA9</accession>
<dbReference type="EMBL" id="AKWF02000090">
    <property type="protein sequence ID" value="EMO61840.1"/>
    <property type="molecule type" value="Genomic_DNA"/>
</dbReference>
<gene>
    <name evidence="1" type="ORF">LEP1GSC133_2104</name>
</gene>
<organism evidence="1 2">
    <name type="scientific">Leptospira borgpetersenii serovar Pomona str. 200901868</name>
    <dbReference type="NCBI Taxonomy" id="1192866"/>
    <lineage>
        <taxon>Bacteria</taxon>
        <taxon>Pseudomonadati</taxon>
        <taxon>Spirochaetota</taxon>
        <taxon>Spirochaetia</taxon>
        <taxon>Leptospirales</taxon>
        <taxon>Leptospiraceae</taxon>
        <taxon>Leptospira</taxon>
    </lineage>
</organism>
<name>M6VYA9_LEPBO</name>
<evidence type="ECO:0000313" key="2">
    <source>
        <dbReference type="Proteomes" id="UP000012159"/>
    </source>
</evidence>